<evidence type="ECO:0000313" key="2">
    <source>
        <dbReference type="EMBL" id="PCC41047.1"/>
    </source>
</evidence>
<feature type="compositionally biased region" description="Basic and acidic residues" evidence="1">
    <location>
        <begin position="70"/>
        <end position="103"/>
    </location>
</feature>
<dbReference type="EMBL" id="NRGR01000001">
    <property type="protein sequence ID" value="PCC41047.1"/>
    <property type="molecule type" value="Genomic_DNA"/>
</dbReference>
<protein>
    <submittedName>
        <fullName evidence="2">Uncharacterized protein</fullName>
    </submittedName>
</protein>
<evidence type="ECO:0000313" key="3">
    <source>
        <dbReference type="Proteomes" id="UP000218598"/>
    </source>
</evidence>
<keyword evidence="3" id="KW-1185">Reference proteome</keyword>
<dbReference type="AlphaFoldDB" id="A0A2A3YP12"/>
<proteinExistence type="predicted"/>
<dbReference type="Proteomes" id="UP000218598">
    <property type="component" value="Unassembled WGS sequence"/>
</dbReference>
<organism evidence="2 3">
    <name type="scientific">Brachybacterium alimentarium</name>
    <dbReference type="NCBI Taxonomy" id="47845"/>
    <lineage>
        <taxon>Bacteria</taxon>
        <taxon>Bacillati</taxon>
        <taxon>Actinomycetota</taxon>
        <taxon>Actinomycetes</taxon>
        <taxon>Micrococcales</taxon>
        <taxon>Dermabacteraceae</taxon>
        <taxon>Brachybacterium</taxon>
    </lineage>
</organism>
<feature type="region of interest" description="Disordered" evidence="1">
    <location>
        <begin position="38"/>
        <end position="118"/>
    </location>
</feature>
<accession>A0A2A3YP12</accession>
<feature type="region of interest" description="Disordered" evidence="1">
    <location>
        <begin position="1"/>
        <end position="20"/>
    </location>
</feature>
<evidence type="ECO:0000256" key="1">
    <source>
        <dbReference type="SAM" id="MobiDB-lite"/>
    </source>
</evidence>
<comment type="caution">
    <text evidence="2">The sequence shown here is derived from an EMBL/GenBank/DDBJ whole genome shotgun (WGS) entry which is preliminary data.</text>
</comment>
<dbReference type="RefSeq" id="WP_096196191.1">
    <property type="nucleotide sequence ID" value="NZ_JBQQHT010000022.1"/>
</dbReference>
<reference evidence="2" key="1">
    <citation type="journal article" date="2017" name="Elife">
        <title>Extensive horizontal gene transfer in cheese-associated bacteria.</title>
        <authorList>
            <person name="Bonham K.S."/>
            <person name="Wolfe B.E."/>
            <person name="Dutton R.J."/>
        </authorList>
    </citation>
    <scope>NUCLEOTIDE SEQUENCE [LARGE SCALE GENOMIC DNA]</scope>
    <source>
        <strain evidence="2">341_9</strain>
    </source>
</reference>
<sequence>MRRDRLRPGGIPSLPEYFPGANERVTGIEIAAEVDSTSLMEERTDPSFLETGRMEIVLPPSEGDAGASHTADEHDRSSAPHEHDGSSATHEHDRSSTADEHDGSPTASEPDGDSTGPA</sequence>
<name>A0A2A3YP12_9MICO</name>
<gene>
    <name evidence="2" type="ORF">CIK66_00295</name>
</gene>